<dbReference type="SUPFAM" id="SSF52540">
    <property type="entry name" value="P-loop containing nucleoside triphosphate hydrolases"/>
    <property type="match status" value="1"/>
</dbReference>
<evidence type="ECO:0000256" key="1">
    <source>
        <dbReference type="SAM" id="MobiDB-lite"/>
    </source>
</evidence>
<dbReference type="Pfam" id="PF05729">
    <property type="entry name" value="NACHT"/>
    <property type="match status" value="1"/>
</dbReference>
<organism evidence="3 4">
    <name type="scientific">Mythimna separata</name>
    <name type="common">Oriental armyworm</name>
    <name type="synonym">Pseudaletia separata</name>
    <dbReference type="NCBI Taxonomy" id="271217"/>
    <lineage>
        <taxon>Eukaryota</taxon>
        <taxon>Metazoa</taxon>
        <taxon>Ecdysozoa</taxon>
        <taxon>Arthropoda</taxon>
        <taxon>Hexapoda</taxon>
        <taxon>Insecta</taxon>
        <taxon>Pterygota</taxon>
        <taxon>Neoptera</taxon>
        <taxon>Endopterygota</taxon>
        <taxon>Lepidoptera</taxon>
        <taxon>Glossata</taxon>
        <taxon>Ditrysia</taxon>
        <taxon>Noctuoidea</taxon>
        <taxon>Noctuidae</taxon>
        <taxon>Noctuinae</taxon>
        <taxon>Hadenini</taxon>
        <taxon>Mythimna</taxon>
    </lineage>
</organism>
<evidence type="ECO:0000313" key="3">
    <source>
        <dbReference type="EMBL" id="KAJ8712496.1"/>
    </source>
</evidence>
<name>A0AAD7YER6_MYTSE</name>
<dbReference type="InterPro" id="IPR027417">
    <property type="entry name" value="P-loop_NTPase"/>
</dbReference>
<dbReference type="InterPro" id="IPR007111">
    <property type="entry name" value="NACHT_NTPase"/>
</dbReference>
<protein>
    <recommendedName>
        <fullName evidence="2">NACHT domain-containing protein</fullName>
    </recommendedName>
</protein>
<dbReference type="EMBL" id="JARGEI010000021">
    <property type="protein sequence ID" value="KAJ8712496.1"/>
    <property type="molecule type" value="Genomic_DNA"/>
</dbReference>
<dbReference type="Gene3D" id="3.40.50.300">
    <property type="entry name" value="P-loop containing nucleotide triphosphate hydrolases"/>
    <property type="match status" value="1"/>
</dbReference>
<sequence>MKLPDVSPWTVSKAVELAAKEILLSPEFKQRVPYSFGNKDITLSGSEPKKKRRINYLASKLTDLLVKCKSGKIITIDESLDDGFLQLNGGITGGIGNIFVLDDYNTKLMKITNNTESLGVFAKQLYERLNRKIESHNNDNPENKIPNLCEYKFLFNSNKFPKLLLECSDNEDKVRDFLNKLVSFSSQADEEGVESILKNEIEENQLNEPNYFQAKTDAIFAKFHDEVQKWWIQPDQAPYLTRKSDLFQKARHIIKDQLVSVINFIYKIKIKQIDCTFTENAVKSLNLQDQQLKTVITTENTVLTVVKVIQHLKNISHIILDLEYIINLPPKDCNVLREELRNTHKDTVLILVCDTIHQNKKNIIKTIAEAVFSKNTIIVTKRACVEILQKYFSEPFRKSVPDETNSLTNMSEESRKNIMESAKVIFQGTEVTLDLIIDDKSKAFVKGDILHKIINKETIVVGTLNVNNNFDQRLYVERRLKKTDIKLRLKPIANYTCNASCGIKYIEKPKDSTKKPEEDPCCSSSSKYIQTPEHTPEKTYINRGVYGIYDNERSLSTVDIITIELMLGGSIKEQNEEIPDKIPDEIKEKLSRGFIEHLNKQKNKVSGIFIKTLITELPDHIVLILAEPGMGKSTLLTNLSIKTKELKPEIWIIRINLLEYSEEFSKWKDDNTTIDLLETLYFICHVILRDKLGKKNKVEIVLEEKDKAVYLKYCTAEDPSIEFELNLFLHFYFEREIIFVFDGFDEICPHYTNEVIKCLSCVANNLRKHRIWIASRPYNEVKAVLEKEFGSSYEIDNFSGREMKQYLRRFWKLNLSLEELNSTQLENIKEFLEYMSITRAKNILIPPSEPLGIINAIAARYLTNEIITTRIPLWNFNILIDHILIICDSCFIPLNPLFLYLAALYVVDNIKEEHRKTKEWYLDFETFTIYKRFLEIKIKRRYEEKNEYNLKNPDTITAYEKEISKSIIDHKKLAAFVIFNRYVTLIFSAKERKEIEENIKVIEKAKEKTGLVEGVCNGIPIFTHMTFTEYFAVEYVCDRLKHTHELSCSDKKLEVLRFIGIIFTRLVYTVIRKIFDHKLKIDNTLLSILEDNHDVIFHLIWARSLFYITEYSAKFFSFTLFITVMENLKNCNFLFRKTISHALFYTDIPDIIGAAYLLDMFDMRNYTMKTFDLIRSKYKPEDRPQDDFLQMFYLY</sequence>
<proteinExistence type="predicted"/>
<comment type="caution">
    <text evidence="3">The sequence shown here is derived from an EMBL/GenBank/DDBJ whole genome shotgun (WGS) entry which is preliminary data.</text>
</comment>
<accession>A0AAD7YER6</accession>
<evidence type="ECO:0000259" key="2">
    <source>
        <dbReference type="Pfam" id="PF05729"/>
    </source>
</evidence>
<gene>
    <name evidence="3" type="ORF">PYW07_005338</name>
</gene>
<dbReference type="Proteomes" id="UP001231518">
    <property type="component" value="Chromosome 17"/>
</dbReference>
<feature type="region of interest" description="Disordered" evidence="1">
    <location>
        <begin position="509"/>
        <end position="529"/>
    </location>
</feature>
<keyword evidence="4" id="KW-1185">Reference proteome</keyword>
<feature type="domain" description="NACHT" evidence="2">
    <location>
        <begin position="621"/>
        <end position="811"/>
    </location>
</feature>
<evidence type="ECO:0000313" key="4">
    <source>
        <dbReference type="Proteomes" id="UP001231518"/>
    </source>
</evidence>
<feature type="compositionally biased region" description="Basic and acidic residues" evidence="1">
    <location>
        <begin position="509"/>
        <end position="518"/>
    </location>
</feature>
<reference evidence="3" key="1">
    <citation type="submission" date="2023-03" db="EMBL/GenBank/DDBJ databases">
        <title>Chromosome-level genomes of two armyworms, Mythimna separata and Mythimna loreyi, provide insights into the biosynthesis and reception of sex pheromones.</title>
        <authorList>
            <person name="Zhao H."/>
        </authorList>
    </citation>
    <scope>NUCLEOTIDE SEQUENCE</scope>
    <source>
        <strain evidence="3">BeijingLab</strain>
        <tissue evidence="3">Pupa</tissue>
    </source>
</reference>
<dbReference type="AlphaFoldDB" id="A0AAD7YER6"/>